<keyword evidence="2" id="KW-0813">Transport</keyword>
<evidence type="ECO:0000256" key="4">
    <source>
        <dbReference type="ARBA" id="ARBA00022792"/>
    </source>
</evidence>
<keyword evidence="4" id="KW-0999">Mitochondrion inner membrane</keyword>
<evidence type="ECO:0000256" key="7">
    <source>
        <dbReference type="ARBA" id="ARBA00023128"/>
    </source>
</evidence>
<evidence type="ECO:0000256" key="9">
    <source>
        <dbReference type="ARBA" id="ARBA00038146"/>
    </source>
</evidence>
<evidence type="ECO:0000259" key="14">
    <source>
        <dbReference type="Pfam" id="PF05193"/>
    </source>
</evidence>
<evidence type="ECO:0000256" key="5">
    <source>
        <dbReference type="ARBA" id="ARBA00022946"/>
    </source>
</evidence>
<comment type="similarity">
    <text evidence="9">Belongs to the peptidase M16 family. UQCRC2/QCR2 subfamily.</text>
</comment>
<evidence type="ECO:0000256" key="11">
    <source>
        <dbReference type="ARBA" id="ARBA00041372"/>
    </source>
</evidence>
<feature type="domain" description="Peptidase M16 N-terminal" evidence="13">
    <location>
        <begin position="44"/>
        <end position="144"/>
    </location>
</feature>
<keyword evidence="3" id="KW-0679">Respiratory chain</keyword>
<organism evidence="15 16">
    <name type="scientific">Meristemomyces frigidus</name>
    <dbReference type="NCBI Taxonomy" id="1508187"/>
    <lineage>
        <taxon>Eukaryota</taxon>
        <taxon>Fungi</taxon>
        <taxon>Dikarya</taxon>
        <taxon>Ascomycota</taxon>
        <taxon>Pezizomycotina</taxon>
        <taxon>Dothideomycetes</taxon>
        <taxon>Dothideomycetidae</taxon>
        <taxon>Mycosphaerellales</taxon>
        <taxon>Teratosphaeriaceae</taxon>
        <taxon>Meristemomyces</taxon>
    </lineage>
</organism>
<dbReference type="GO" id="GO:0046872">
    <property type="term" value="F:metal ion binding"/>
    <property type="evidence" value="ECO:0007669"/>
    <property type="project" value="InterPro"/>
</dbReference>
<dbReference type="EMBL" id="JAVRRL010000036">
    <property type="protein sequence ID" value="KAK5111770.1"/>
    <property type="molecule type" value="Genomic_DNA"/>
</dbReference>
<evidence type="ECO:0000256" key="2">
    <source>
        <dbReference type="ARBA" id="ARBA00022448"/>
    </source>
</evidence>
<sequence>MLSRSAVRTAARQSVQQQRRGLAAPASGSFAYQTGESAGIKFASRDIPGPIGTLALVSQAGTRYQSMPGLAEGLNRYAFKNTDRRSTLRIQRESELLGATLQSYHSRENVVLRTKFFRDDLPYFVEMLAEVATRTAYRTHVMQEEVIPLIKMDQHKLLANTLGMAVNSAHGLAFHRGLGVALNQASSTATNKYLTAETLEDYAQSAYAKPSFAIVGNGVDHGELQKWIGEFFGDARSSPLQQLSTEQSKYHGGEERISHGSGNSMVIAFPGSSTPSGSFYKPEVAVLAALLGGQTTIKWSPGFSLLSKATQGAPNLHVATKSLIYSDAGLLSIELHGSGTDIKNTASKVVEALKSVAQNINKEDFAKAKALAKFTELEYGQETTAAMELTGHGLVHGNKAYQIDEVAKAIDGVTEDKVKQIVKEALENKASVSAVGDLYLLPYAEELGLKV</sequence>
<dbReference type="InterPro" id="IPR011765">
    <property type="entry name" value="Pept_M16_N"/>
</dbReference>
<dbReference type="SUPFAM" id="SSF63411">
    <property type="entry name" value="LuxS/MPP-like metallohydrolase"/>
    <property type="match status" value="2"/>
</dbReference>
<keyword evidence="5" id="KW-0809">Transit peptide</keyword>
<dbReference type="Pfam" id="PF00675">
    <property type="entry name" value="Peptidase_M16"/>
    <property type="match status" value="1"/>
</dbReference>
<evidence type="ECO:0000313" key="15">
    <source>
        <dbReference type="EMBL" id="KAK5111770.1"/>
    </source>
</evidence>
<dbReference type="Pfam" id="PF05193">
    <property type="entry name" value="Peptidase_M16_C"/>
    <property type="match status" value="1"/>
</dbReference>
<dbReference type="InterPro" id="IPR011249">
    <property type="entry name" value="Metalloenz_LuxS/M16"/>
</dbReference>
<comment type="subcellular location">
    <subcellularLocation>
        <location evidence="1">Mitochondrion inner membrane</location>
        <topology evidence="1">Peripheral membrane protein</topology>
        <orientation evidence="1">Matrix side</orientation>
    </subcellularLocation>
</comment>
<dbReference type="FunFam" id="3.30.830.10:FF:000039">
    <property type="entry name" value="Ubiquinol-cytochrome c reductase core subunit 2"/>
    <property type="match status" value="1"/>
</dbReference>
<evidence type="ECO:0000256" key="3">
    <source>
        <dbReference type="ARBA" id="ARBA00022660"/>
    </source>
</evidence>
<evidence type="ECO:0000256" key="12">
    <source>
        <dbReference type="SAM" id="MobiDB-lite"/>
    </source>
</evidence>
<dbReference type="PANTHER" id="PTHR11851:SF209">
    <property type="entry name" value="CYTOCHROME B-C1 COMPLEX SUBUNIT 2, MITOCHONDRIAL"/>
    <property type="match status" value="1"/>
</dbReference>
<dbReference type="GO" id="GO:0005743">
    <property type="term" value="C:mitochondrial inner membrane"/>
    <property type="evidence" value="ECO:0007669"/>
    <property type="project" value="UniProtKB-SubCell"/>
</dbReference>
<name>A0AAN7TGK5_9PEZI</name>
<dbReference type="AlphaFoldDB" id="A0AAN7TGK5"/>
<reference evidence="15" key="1">
    <citation type="submission" date="2023-08" db="EMBL/GenBank/DDBJ databases">
        <title>Black Yeasts Isolated from many extreme environments.</title>
        <authorList>
            <person name="Coleine C."/>
            <person name="Stajich J.E."/>
            <person name="Selbmann L."/>
        </authorList>
    </citation>
    <scope>NUCLEOTIDE SEQUENCE</scope>
    <source>
        <strain evidence="15">CCFEE 5401</strain>
    </source>
</reference>
<gene>
    <name evidence="15" type="ORF">LTR62_004690</name>
</gene>
<evidence type="ECO:0000256" key="8">
    <source>
        <dbReference type="ARBA" id="ARBA00023136"/>
    </source>
</evidence>
<dbReference type="InterPro" id="IPR050361">
    <property type="entry name" value="MPP/UQCRC_Complex"/>
</dbReference>
<keyword evidence="8" id="KW-0472">Membrane</keyword>
<keyword evidence="6" id="KW-0249">Electron transport</keyword>
<evidence type="ECO:0000256" key="6">
    <source>
        <dbReference type="ARBA" id="ARBA00022982"/>
    </source>
</evidence>
<dbReference type="Gene3D" id="3.30.830.10">
    <property type="entry name" value="Metalloenzyme, LuxS/M16 peptidase-like"/>
    <property type="match status" value="2"/>
</dbReference>
<evidence type="ECO:0000256" key="10">
    <source>
        <dbReference type="ARBA" id="ARBA00040751"/>
    </source>
</evidence>
<protein>
    <recommendedName>
        <fullName evidence="10">Cytochrome b-c1 complex subunit 2, mitochondrial</fullName>
    </recommendedName>
    <alternativeName>
        <fullName evidence="11">Core protein II</fullName>
    </alternativeName>
</protein>
<evidence type="ECO:0000313" key="16">
    <source>
        <dbReference type="Proteomes" id="UP001310890"/>
    </source>
</evidence>
<evidence type="ECO:0000256" key="1">
    <source>
        <dbReference type="ARBA" id="ARBA00004443"/>
    </source>
</evidence>
<feature type="region of interest" description="Disordered" evidence="12">
    <location>
        <begin position="1"/>
        <end position="22"/>
    </location>
</feature>
<proteinExistence type="inferred from homology"/>
<feature type="domain" description="Peptidase M16 C-terminal" evidence="14">
    <location>
        <begin position="194"/>
        <end position="370"/>
    </location>
</feature>
<evidence type="ECO:0000259" key="13">
    <source>
        <dbReference type="Pfam" id="PF00675"/>
    </source>
</evidence>
<comment type="caution">
    <text evidence="15">The sequence shown here is derived from an EMBL/GenBank/DDBJ whole genome shotgun (WGS) entry which is preliminary data.</text>
</comment>
<accession>A0AAN7TGK5</accession>
<keyword evidence="7" id="KW-0496">Mitochondrion</keyword>
<dbReference type="Proteomes" id="UP001310890">
    <property type="component" value="Unassembled WGS sequence"/>
</dbReference>
<dbReference type="PANTHER" id="PTHR11851">
    <property type="entry name" value="METALLOPROTEASE"/>
    <property type="match status" value="1"/>
</dbReference>
<dbReference type="InterPro" id="IPR007863">
    <property type="entry name" value="Peptidase_M16_C"/>
</dbReference>